<dbReference type="RefSeq" id="WP_265165113.1">
    <property type="nucleotide sequence ID" value="NZ_CP069620.1"/>
</dbReference>
<evidence type="ECO:0000259" key="4">
    <source>
        <dbReference type="Pfam" id="PF02872"/>
    </source>
</evidence>
<dbReference type="PANTHER" id="PTHR11575:SF24">
    <property type="entry name" value="5'-NUCLEOTIDASE"/>
    <property type="match status" value="1"/>
</dbReference>
<dbReference type="InterPro" id="IPR029052">
    <property type="entry name" value="Metallo-depent_PP-like"/>
</dbReference>
<dbReference type="Gene3D" id="3.90.780.10">
    <property type="entry name" value="5'-Nucleotidase, C-terminal domain"/>
    <property type="match status" value="1"/>
</dbReference>
<dbReference type="InterPro" id="IPR008334">
    <property type="entry name" value="5'-Nucleotdase_C"/>
</dbReference>
<dbReference type="InterPro" id="IPR006179">
    <property type="entry name" value="5_nucleotidase/apyrase"/>
</dbReference>
<feature type="domain" description="5'-Nucleotidase C-terminal" evidence="4">
    <location>
        <begin position="330"/>
        <end position="445"/>
    </location>
</feature>
<keyword evidence="1" id="KW-0732">Signal</keyword>
<dbReference type="SUPFAM" id="SSF56300">
    <property type="entry name" value="Metallo-dependent phosphatases"/>
    <property type="match status" value="1"/>
</dbReference>
<dbReference type="Proteomes" id="UP001163981">
    <property type="component" value="Chromosome"/>
</dbReference>
<keyword evidence="2" id="KW-0547">Nucleotide-binding</keyword>
<name>A0ABY6NUF0_9FLAO</name>
<feature type="domain" description="Calcineurin-like phosphoesterase" evidence="3">
    <location>
        <begin position="53"/>
        <end position="253"/>
    </location>
</feature>
<dbReference type="Gene3D" id="3.60.21.10">
    <property type="match status" value="1"/>
</dbReference>
<dbReference type="PANTHER" id="PTHR11575">
    <property type="entry name" value="5'-NUCLEOTIDASE-RELATED"/>
    <property type="match status" value="1"/>
</dbReference>
<dbReference type="PRINTS" id="PR01607">
    <property type="entry name" value="APYRASEFAMLY"/>
</dbReference>
<protein>
    <submittedName>
        <fullName evidence="5">Bifunctional metallophosphatase/5'-nucleotidase</fullName>
    </submittedName>
</protein>
<sequence length="486" mass="53791">MKTPSLSFASEYLRKMAFLAGIFVVLSCSSDDAANSEKPVPPEAAPKAESIVIYTINDPHGKIQNFGRIKAIIDKEKETESQVFFVSGGDIFSGNPVVDYHPKKGFPIIDLMGKAGMDVTALGNHEFDYGQEVLQERMLEAGFPFLCANIESSDSGFTLPQGKVIIEKDGFEIAFISVVETSSANNKPLSHPKKLKGLEFTEGVEAMQKYRNDSEVMAADLVVALTHYGKDGDRMILQQHDFVDLVVGGHNHSVYNEQVKGRYMVQSGSDLELLTKLSLSVENGELISYEYELIELNKQTETDAAIEALIAEYNNRPEFFEELGTSLQDHNRAETACFYTDALRAITGADVVFQNYGGVRASLDFGSITPFDLYTIDPFQNGLDSFKMTVEQLEAFLNAPYAPSLAYSGIAMELRDGRLELVAPDGSLLPDASEISVAMNDYLSNVYQEDFQQPASTYEKTTAEYLIDYLKQYQSEINYAGCNRGI</sequence>
<dbReference type="InterPro" id="IPR036907">
    <property type="entry name" value="5'-Nucleotdase_C_sf"/>
</dbReference>
<dbReference type="Pfam" id="PF00149">
    <property type="entry name" value="Metallophos"/>
    <property type="match status" value="1"/>
</dbReference>
<keyword evidence="2" id="KW-0378">Hydrolase</keyword>
<comment type="similarity">
    <text evidence="2">Belongs to the 5'-nucleotidase family.</text>
</comment>
<dbReference type="InterPro" id="IPR004843">
    <property type="entry name" value="Calcineurin-like_PHP"/>
</dbReference>
<dbReference type="Pfam" id="PF02872">
    <property type="entry name" value="5_nucleotid_C"/>
    <property type="match status" value="1"/>
</dbReference>
<accession>A0ABY6NUF0</accession>
<evidence type="ECO:0000256" key="1">
    <source>
        <dbReference type="ARBA" id="ARBA00022729"/>
    </source>
</evidence>
<reference evidence="5" key="1">
    <citation type="submission" date="2021-02" db="EMBL/GenBank/DDBJ databases">
        <title>Salinimicrobium sp. nov. isolated from seawater in Tongyeong, Republic of Korea.</title>
        <authorList>
            <person name="Lee S.-J."/>
        </authorList>
    </citation>
    <scope>NUCLEOTIDE SEQUENCE</scope>
    <source>
        <strain evidence="5">HN-2-9-2</strain>
    </source>
</reference>
<evidence type="ECO:0000256" key="2">
    <source>
        <dbReference type="RuleBase" id="RU362119"/>
    </source>
</evidence>
<evidence type="ECO:0000313" key="5">
    <source>
        <dbReference type="EMBL" id="UZH56539.1"/>
    </source>
</evidence>
<dbReference type="CDD" id="cd00845">
    <property type="entry name" value="MPP_UshA_N_like"/>
    <property type="match status" value="1"/>
</dbReference>
<gene>
    <name evidence="5" type="ORF">JRG66_06705</name>
</gene>
<dbReference type="PROSITE" id="PS51257">
    <property type="entry name" value="PROKAR_LIPOPROTEIN"/>
    <property type="match status" value="1"/>
</dbReference>
<evidence type="ECO:0000259" key="3">
    <source>
        <dbReference type="Pfam" id="PF00149"/>
    </source>
</evidence>
<organism evidence="5 6">
    <name type="scientific">Salinimicrobium tongyeongense</name>
    <dbReference type="NCBI Taxonomy" id="2809707"/>
    <lineage>
        <taxon>Bacteria</taxon>
        <taxon>Pseudomonadati</taxon>
        <taxon>Bacteroidota</taxon>
        <taxon>Flavobacteriia</taxon>
        <taxon>Flavobacteriales</taxon>
        <taxon>Flavobacteriaceae</taxon>
        <taxon>Salinimicrobium</taxon>
    </lineage>
</organism>
<evidence type="ECO:0000313" key="6">
    <source>
        <dbReference type="Proteomes" id="UP001163981"/>
    </source>
</evidence>
<keyword evidence="6" id="KW-1185">Reference proteome</keyword>
<proteinExistence type="inferred from homology"/>
<dbReference type="EMBL" id="CP069620">
    <property type="protein sequence ID" value="UZH56539.1"/>
    <property type="molecule type" value="Genomic_DNA"/>
</dbReference>
<dbReference type="SUPFAM" id="SSF55816">
    <property type="entry name" value="5'-nucleotidase (syn. UDP-sugar hydrolase), C-terminal domain"/>
    <property type="match status" value="1"/>
</dbReference>